<comment type="subunit">
    <text evidence="2">Homodimer.</text>
</comment>
<comment type="similarity">
    <text evidence="1">Belongs to the cytidine and deoxycytidylate deaminase family.</text>
</comment>
<keyword evidence="5" id="KW-1185">Reference proteome</keyword>
<dbReference type="GO" id="GO:0055086">
    <property type="term" value="P:nucleobase-containing small molecule metabolic process"/>
    <property type="evidence" value="ECO:0007669"/>
    <property type="project" value="UniProtKB-ARBA"/>
</dbReference>
<comment type="caution">
    <text evidence="4">The sequence shown here is derived from an EMBL/GenBank/DDBJ whole genome shotgun (WGS) entry which is preliminary data.</text>
</comment>
<accession>A0A7V8SYP0</accession>
<sequence length="50" mass="5257">MGENETLISAAKQARENAHAPFSNFRVGAALRATSGRIFGGCNVENATYG</sequence>
<evidence type="ECO:0000259" key="3">
    <source>
        <dbReference type="PROSITE" id="PS51747"/>
    </source>
</evidence>
<name>A0A7V8SYP0_9BACT</name>
<dbReference type="EMBL" id="JACDQQ010001862">
    <property type="protein sequence ID" value="MBA0087166.1"/>
    <property type="molecule type" value="Genomic_DNA"/>
</dbReference>
<dbReference type="SUPFAM" id="SSF53927">
    <property type="entry name" value="Cytidine deaminase-like"/>
    <property type="match status" value="1"/>
</dbReference>
<dbReference type="PROSITE" id="PS51747">
    <property type="entry name" value="CYT_DCMP_DEAMINASES_2"/>
    <property type="match status" value="1"/>
</dbReference>
<feature type="non-terminal residue" evidence="4">
    <location>
        <position position="50"/>
    </location>
</feature>
<protein>
    <submittedName>
        <fullName evidence="4">Cytidine deaminase</fullName>
    </submittedName>
</protein>
<feature type="domain" description="CMP/dCMP-type deaminase" evidence="3">
    <location>
        <begin position="2"/>
        <end position="50"/>
    </location>
</feature>
<dbReference type="GO" id="GO:0072527">
    <property type="term" value="P:pyrimidine-containing compound metabolic process"/>
    <property type="evidence" value="ECO:0007669"/>
    <property type="project" value="UniProtKB-ARBA"/>
</dbReference>
<dbReference type="CDD" id="cd01283">
    <property type="entry name" value="cytidine_deaminase"/>
    <property type="match status" value="1"/>
</dbReference>
<evidence type="ECO:0000256" key="2">
    <source>
        <dbReference type="ARBA" id="ARBA00011738"/>
    </source>
</evidence>
<evidence type="ECO:0000313" key="5">
    <source>
        <dbReference type="Proteomes" id="UP000567293"/>
    </source>
</evidence>
<dbReference type="InterPro" id="IPR050202">
    <property type="entry name" value="Cyt/Deoxycyt_deaminase"/>
</dbReference>
<dbReference type="GO" id="GO:0004126">
    <property type="term" value="F:cytidine deaminase activity"/>
    <property type="evidence" value="ECO:0007669"/>
    <property type="project" value="InterPro"/>
</dbReference>
<dbReference type="GO" id="GO:0005829">
    <property type="term" value="C:cytosol"/>
    <property type="evidence" value="ECO:0007669"/>
    <property type="project" value="TreeGrafter"/>
</dbReference>
<dbReference type="AlphaFoldDB" id="A0A7V8SYP0"/>
<evidence type="ECO:0000256" key="1">
    <source>
        <dbReference type="ARBA" id="ARBA00006576"/>
    </source>
</evidence>
<dbReference type="PANTHER" id="PTHR11644:SF2">
    <property type="entry name" value="CYTIDINE DEAMINASE"/>
    <property type="match status" value="1"/>
</dbReference>
<dbReference type="InterPro" id="IPR013171">
    <property type="entry name" value="Cyd/dCyd_deaminase_Zn-bd"/>
</dbReference>
<dbReference type="InterPro" id="IPR002125">
    <property type="entry name" value="CMP_dCMP_dom"/>
</dbReference>
<gene>
    <name evidence="4" type="ORF">HRJ53_19455</name>
</gene>
<dbReference type="InterPro" id="IPR016193">
    <property type="entry name" value="Cytidine_deaminase-like"/>
</dbReference>
<dbReference type="Gene3D" id="3.40.140.10">
    <property type="entry name" value="Cytidine Deaminase, domain 2"/>
    <property type="match status" value="1"/>
</dbReference>
<dbReference type="Pfam" id="PF08211">
    <property type="entry name" value="dCMP_cyt_deam_2"/>
    <property type="match status" value="1"/>
</dbReference>
<dbReference type="GO" id="GO:0008270">
    <property type="term" value="F:zinc ion binding"/>
    <property type="evidence" value="ECO:0007669"/>
    <property type="project" value="InterPro"/>
</dbReference>
<organism evidence="4 5">
    <name type="scientific">Candidatus Acidiferrum panamense</name>
    <dbReference type="NCBI Taxonomy" id="2741543"/>
    <lineage>
        <taxon>Bacteria</taxon>
        <taxon>Pseudomonadati</taxon>
        <taxon>Acidobacteriota</taxon>
        <taxon>Terriglobia</taxon>
        <taxon>Candidatus Acidiferrales</taxon>
        <taxon>Candidatus Acidiferrum</taxon>
    </lineage>
</organism>
<dbReference type="PANTHER" id="PTHR11644">
    <property type="entry name" value="CYTIDINE DEAMINASE"/>
    <property type="match status" value="1"/>
</dbReference>
<proteinExistence type="inferred from homology"/>
<dbReference type="Proteomes" id="UP000567293">
    <property type="component" value="Unassembled WGS sequence"/>
</dbReference>
<reference evidence="4" key="1">
    <citation type="submission" date="2020-06" db="EMBL/GenBank/DDBJ databases">
        <title>Legume-microbial interactions unlock mineral nutrients during tropical forest succession.</title>
        <authorList>
            <person name="Epihov D.Z."/>
        </authorList>
    </citation>
    <scope>NUCLEOTIDE SEQUENCE [LARGE SCALE GENOMIC DNA]</scope>
    <source>
        <strain evidence="4">Pan2503</strain>
    </source>
</reference>
<evidence type="ECO:0000313" key="4">
    <source>
        <dbReference type="EMBL" id="MBA0087166.1"/>
    </source>
</evidence>